<name>Q54EV2_DICDI</name>
<dbReference type="KEGG" id="ddi:DDB_G0291316"/>
<dbReference type="EMBL" id="AAFI02000177">
    <property type="protein sequence ID" value="EAL61642.1"/>
    <property type="molecule type" value="Genomic_DNA"/>
</dbReference>
<keyword evidence="2" id="KW-1185">Reference proteome</keyword>
<dbReference type="RefSeq" id="XP_635138.1">
    <property type="nucleotide sequence ID" value="XM_630046.1"/>
</dbReference>
<comment type="caution">
    <text evidence="1">The sequence shown here is derived from an EMBL/GenBank/DDBJ whole genome shotgun (WGS) entry which is preliminary data.</text>
</comment>
<dbReference type="Proteomes" id="UP000002195">
    <property type="component" value="Unassembled WGS sequence"/>
</dbReference>
<dbReference type="HOGENOM" id="CLU_1236973_0_0_1"/>
<dbReference type="AlphaFoldDB" id="Q54EV2"/>
<evidence type="ECO:0008006" key="3">
    <source>
        <dbReference type="Google" id="ProtNLM"/>
    </source>
</evidence>
<reference evidence="1 2" key="1">
    <citation type="journal article" date="2005" name="Nature">
        <title>The genome of the social amoeba Dictyostelium discoideum.</title>
        <authorList>
            <consortium name="The Dictyostelium discoideum Sequencing Consortium"/>
            <person name="Eichinger L."/>
            <person name="Pachebat J.A."/>
            <person name="Glockner G."/>
            <person name="Rajandream M.A."/>
            <person name="Sucgang R."/>
            <person name="Berriman M."/>
            <person name="Song J."/>
            <person name="Olsen R."/>
            <person name="Szafranski K."/>
            <person name="Xu Q."/>
            <person name="Tunggal B."/>
            <person name="Kummerfeld S."/>
            <person name="Madera M."/>
            <person name="Konfortov B.A."/>
            <person name="Rivero F."/>
            <person name="Bankier A.T."/>
            <person name="Lehmann R."/>
            <person name="Hamlin N."/>
            <person name="Davies R."/>
            <person name="Gaudet P."/>
            <person name="Fey P."/>
            <person name="Pilcher K."/>
            <person name="Chen G."/>
            <person name="Saunders D."/>
            <person name="Sodergren E."/>
            <person name="Davis P."/>
            <person name="Kerhornou A."/>
            <person name="Nie X."/>
            <person name="Hall N."/>
            <person name="Anjard C."/>
            <person name="Hemphill L."/>
            <person name="Bason N."/>
            <person name="Farbrother P."/>
            <person name="Desany B."/>
            <person name="Just E."/>
            <person name="Morio T."/>
            <person name="Rost R."/>
            <person name="Churcher C."/>
            <person name="Cooper J."/>
            <person name="Haydock S."/>
            <person name="van Driessche N."/>
            <person name="Cronin A."/>
            <person name="Goodhead I."/>
            <person name="Muzny D."/>
            <person name="Mourier T."/>
            <person name="Pain A."/>
            <person name="Lu M."/>
            <person name="Harper D."/>
            <person name="Lindsay R."/>
            <person name="Hauser H."/>
            <person name="James K."/>
            <person name="Quiles M."/>
            <person name="Madan Babu M."/>
            <person name="Saito T."/>
            <person name="Buchrieser C."/>
            <person name="Wardroper A."/>
            <person name="Felder M."/>
            <person name="Thangavelu M."/>
            <person name="Johnson D."/>
            <person name="Knights A."/>
            <person name="Loulseged H."/>
            <person name="Mungall K."/>
            <person name="Oliver K."/>
            <person name="Price C."/>
            <person name="Quail M.A."/>
            <person name="Urushihara H."/>
            <person name="Hernandez J."/>
            <person name="Rabbinowitsch E."/>
            <person name="Steffen D."/>
            <person name="Sanders M."/>
            <person name="Ma J."/>
            <person name="Kohara Y."/>
            <person name="Sharp S."/>
            <person name="Simmonds M."/>
            <person name="Spiegler S."/>
            <person name="Tivey A."/>
            <person name="Sugano S."/>
            <person name="White B."/>
            <person name="Walker D."/>
            <person name="Woodward J."/>
            <person name="Winckler T."/>
            <person name="Tanaka Y."/>
            <person name="Shaulsky G."/>
            <person name="Schleicher M."/>
            <person name="Weinstock G."/>
            <person name="Rosenthal A."/>
            <person name="Cox E.C."/>
            <person name="Chisholm R.L."/>
            <person name="Gibbs R."/>
            <person name="Loomis W.F."/>
            <person name="Platzer M."/>
            <person name="Kay R.R."/>
            <person name="Williams J."/>
            <person name="Dear P.H."/>
            <person name="Noegel A.A."/>
            <person name="Barrell B."/>
            <person name="Kuspa A."/>
        </authorList>
    </citation>
    <scope>NUCLEOTIDE SEQUENCE [LARGE SCALE GENOMIC DNA]</scope>
    <source>
        <strain evidence="1 2">AX4</strain>
    </source>
</reference>
<protein>
    <recommendedName>
        <fullName evidence="3">EGF-like domain-containing protein</fullName>
    </recommendedName>
</protein>
<accession>Q54EV2</accession>
<dbReference type="VEuPathDB" id="AmoebaDB:DDB_G0291316"/>
<proteinExistence type="predicted"/>
<evidence type="ECO:0000313" key="1">
    <source>
        <dbReference type="EMBL" id="EAL61642.1"/>
    </source>
</evidence>
<dbReference type="GeneID" id="8628084"/>
<organism evidence="1 2">
    <name type="scientific">Dictyostelium discoideum</name>
    <name type="common">Social amoeba</name>
    <dbReference type="NCBI Taxonomy" id="44689"/>
    <lineage>
        <taxon>Eukaryota</taxon>
        <taxon>Amoebozoa</taxon>
        <taxon>Evosea</taxon>
        <taxon>Eumycetozoa</taxon>
        <taxon>Dictyostelia</taxon>
        <taxon>Dictyosteliales</taxon>
        <taxon>Dictyosteliaceae</taxon>
        <taxon>Dictyostelium</taxon>
    </lineage>
</organism>
<gene>
    <name evidence="1" type="ORF">DDB_G0291316</name>
</gene>
<evidence type="ECO:0000313" key="2">
    <source>
        <dbReference type="Proteomes" id="UP000002195"/>
    </source>
</evidence>
<dbReference type="dictyBase" id="DDB_G0291316"/>
<dbReference type="InParanoid" id="Q54EV2"/>
<dbReference type="PaxDb" id="44689-DDB0183817"/>
<sequence>MWFLGLNTNPNVPVASSVTIKDTTNLDVIGHSFGSNFSNLIFTLDGQECIKHSLSDSRFSCSISNSFKTFNNGNILSVPASFTTSIFQNDFIVFFLPGLAVSYQNRIPYSCENGFSDENTGICHCNYGYVGNNCDYIQIYVTEVYFITLKEYDNSQLYLLVGNFNSNKPIDTLSIGGIECEPIEGRLTNDQIYCKSNVVLKGLKSISITQSFFNWSGLILIQSK</sequence>